<sequence length="122" mass="13784">MSGLPTAVLLEERLSPERLSGYRAAVGGDRTAAIELYDWNARLSATFWSTLGHVEILVRNAMHQRLATWSGQTYGEPRWYLDPGNVLTPESRQTIRTARDNARGTAARRRRAGRSRPCMPMR</sequence>
<feature type="region of interest" description="Disordered" evidence="1">
    <location>
        <begin position="95"/>
        <end position="122"/>
    </location>
</feature>
<keyword evidence="3" id="KW-1185">Reference proteome</keyword>
<evidence type="ECO:0000313" key="2">
    <source>
        <dbReference type="EMBL" id="GIM91568.1"/>
    </source>
</evidence>
<dbReference type="EMBL" id="BOQN01000048">
    <property type="protein sequence ID" value="GIM91568.1"/>
    <property type="molecule type" value="Genomic_DNA"/>
</dbReference>
<evidence type="ECO:0000313" key="3">
    <source>
        <dbReference type="Proteomes" id="UP000677082"/>
    </source>
</evidence>
<organism evidence="2 3">
    <name type="scientific">Paractinoplanes toevensis</name>
    <dbReference type="NCBI Taxonomy" id="571911"/>
    <lineage>
        <taxon>Bacteria</taxon>
        <taxon>Bacillati</taxon>
        <taxon>Actinomycetota</taxon>
        <taxon>Actinomycetes</taxon>
        <taxon>Micromonosporales</taxon>
        <taxon>Micromonosporaceae</taxon>
        <taxon>Paractinoplanes</taxon>
    </lineage>
</organism>
<reference evidence="2 3" key="1">
    <citation type="submission" date="2021-03" db="EMBL/GenBank/DDBJ databases">
        <title>Whole genome shotgun sequence of Actinoplanes toevensis NBRC 105298.</title>
        <authorList>
            <person name="Komaki H."/>
            <person name="Tamura T."/>
        </authorList>
    </citation>
    <scope>NUCLEOTIDE SEQUENCE [LARGE SCALE GENOMIC DNA]</scope>
    <source>
        <strain evidence="2 3">NBRC 105298</strain>
    </source>
</reference>
<comment type="caution">
    <text evidence="2">The sequence shown here is derived from an EMBL/GenBank/DDBJ whole genome shotgun (WGS) entry which is preliminary data.</text>
</comment>
<accession>A0A919T9I0</accession>
<evidence type="ECO:0000256" key="1">
    <source>
        <dbReference type="SAM" id="MobiDB-lite"/>
    </source>
</evidence>
<protein>
    <submittedName>
        <fullName evidence="2">Uncharacterized protein</fullName>
    </submittedName>
</protein>
<gene>
    <name evidence="2" type="ORF">Ato02nite_033610</name>
</gene>
<dbReference type="Proteomes" id="UP000677082">
    <property type="component" value="Unassembled WGS sequence"/>
</dbReference>
<proteinExistence type="predicted"/>
<dbReference type="AlphaFoldDB" id="A0A919T9I0"/>
<name>A0A919T9I0_9ACTN</name>